<accession>A0A4Y2WY32</accession>
<evidence type="ECO:0000313" key="2">
    <source>
        <dbReference type="EMBL" id="GBO42293.1"/>
    </source>
</evidence>
<comment type="caution">
    <text evidence="2">The sequence shown here is derived from an EMBL/GenBank/DDBJ whole genome shotgun (WGS) entry which is preliminary data.</text>
</comment>
<sequence length="172" mass="19835">MYGKGLPRDRPLLLGRNFGRRVLSNVTLRSLRQYPVEPAVNEIVSLANIRGLEEESNDIDELVEEQNQELNQSKSNTMQLMELYCVPQQQVMEESLSEEEEVTAKQQSSSAVREMLKARETVASYIGRHHPNKAEAMRATNLFYDNAVSHFRQILKRPQKQMSVDIFILKKN</sequence>
<reference evidence="2 3" key="1">
    <citation type="journal article" date="2019" name="Sci. Rep.">
        <title>Orb-weaving spider Araneus ventricosus genome elucidates the spidroin gene catalogue.</title>
        <authorList>
            <person name="Kono N."/>
            <person name="Nakamura H."/>
            <person name="Ohtoshi R."/>
            <person name="Moran D.A.P."/>
            <person name="Shinohara A."/>
            <person name="Yoshida Y."/>
            <person name="Fujiwara M."/>
            <person name="Mori M."/>
            <person name="Tomita M."/>
            <person name="Arakawa K."/>
        </authorList>
    </citation>
    <scope>NUCLEOTIDE SEQUENCE [LARGE SCALE GENOMIC DNA]</scope>
</reference>
<gene>
    <name evidence="2" type="ORF">AVEN_262013_1</name>
</gene>
<evidence type="ECO:0000313" key="3">
    <source>
        <dbReference type="Proteomes" id="UP000499080"/>
    </source>
</evidence>
<keyword evidence="1" id="KW-0175">Coiled coil</keyword>
<protein>
    <submittedName>
        <fullName evidence="2">Uncharacterized protein</fullName>
    </submittedName>
</protein>
<dbReference type="EMBL" id="BGPR01068324">
    <property type="protein sequence ID" value="GBO42293.1"/>
    <property type="molecule type" value="Genomic_DNA"/>
</dbReference>
<proteinExistence type="predicted"/>
<organism evidence="2 3">
    <name type="scientific">Araneus ventricosus</name>
    <name type="common">Orbweaver spider</name>
    <name type="synonym">Epeira ventricosa</name>
    <dbReference type="NCBI Taxonomy" id="182803"/>
    <lineage>
        <taxon>Eukaryota</taxon>
        <taxon>Metazoa</taxon>
        <taxon>Ecdysozoa</taxon>
        <taxon>Arthropoda</taxon>
        <taxon>Chelicerata</taxon>
        <taxon>Arachnida</taxon>
        <taxon>Araneae</taxon>
        <taxon>Araneomorphae</taxon>
        <taxon>Entelegynae</taxon>
        <taxon>Araneoidea</taxon>
        <taxon>Araneidae</taxon>
        <taxon>Araneus</taxon>
    </lineage>
</organism>
<keyword evidence="3" id="KW-1185">Reference proteome</keyword>
<evidence type="ECO:0000256" key="1">
    <source>
        <dbReference type="SAM" id="Coils"/>
    </source>
</evidence>
<feature type="coiled-coil region" evidence="1">
    <location>
        <begin position="49"/>
        <end position="83"/>
    </location>
</feature>
<dbReference type="OrthoDB" id="7607518at2759"/>
<dbReference type="Proteomes" id="UP000499080">
    <property type="component" value="Unassembled WGS sequence"/>
</dbReference>
<name>A0A4Y2WY32_ARAVE</name>
<dbReference type="AlphaFoldDB" id="A0A4Y2WY32"/>